<dbReference type="PANTHER" id="PTHR45630">
    <property type="entry name" value="CATION-TRANSPORTING ATPASE-RELATED"/>
    <property type="match status" value="1"/>
</dbReference>
<dbReference type="SFLD" id="SFLDG00002">
    <property type="entry name" value="C1.7:_P-type_atpase_like"/>
    <property type="match status" value="1"/>
</dbReference>
<keyword evidence="4 13" id="KW-0812">Transmembrane</keyword>
<dbReference type="InterPro" id="IPR044492">
    <property type="entry name" value="P_typ_ATPase_HD_dom"/>
</dbReference>
<keyword evidence="9 13" id="KW-1278">Translocase</keyword>
<comment type="subcellular location">
    <subcellularLocation>
        <location evidence="1 13">Membrane</location>
        <topology evidence="1 13">Multi-pass membrane protein</topology>
    </subcellularLocation>
</comment>
<keyword evidence="6 13" id="KW-0547">Nucleotide-binding</keyword>
<evidence type="ECO:0000313" key="17">
    <source>
        <dbReference type="EMBL" id="ETV68887.1"/>
    </source>
</evidence>
<dbReference type="InterPro" id="IPR023214">
    <property type="entry name" value="HAD_sf"/>
</dbReference>
<evidence type="ECO:0000256" key="2">
    <source>
        <dbReference type="ARBA" id="ARBA00006000"/>
    </source>
</evidence>
<dbReference type="InterPro" id="IPR008250">
    <property type="entry name" value="ATPase_P-typ_transduc_dom_A_sf"/>
</dbReference>
<dbReference type="AlphaFoldDB" id="W4FN00"/>
<evidence type="ECO:0000256" key="10">
    <source>
        <dbReference type="ARBA" id="ARBA00022989"/>
    </source>
</evidence>
<dbReference type="Pfam" id="PF00690">
    <property type="entry name" value="Cation_ATPase_N"/>
    <property type="match status" value="1"/>
</dbReference>
<dbReference type="InterPro" id="IPR023298">
    <property type="entry name" value="ATPase_P-typ_TM_dom_sf"/>
</dbReference>
<dbReference type="GO" id="GO:0005524">
    <property type="term" value="F:ATP binding"/>
    <property type="evidence" value="ECO:0007669"/>
    <property type="project" value="UniProtKB-UniRule"/>
</dbReference>
<sequence length="858" mass="93975">MSRTALLDVDPRRGLLACDAVTVNIAAMGHTERDPLIKPRDLSVIGTSMSEYVTIAGFRSSTVWFAVYVVVCLASGGVMWVVTTWWPQVYTYVARVRVRSLAIADVVLVRDSGGDMHECAVHVAGQVRSFEFRSQRYLFVHQSGTFERVPAMLFESVGSVFQSVSRGLADSVVSDRTEFYGPNAMNLKSPPVLQLLFQKTVHPFYLFQLISVALWLEEAYVTYALAILAMSIFSIAYEVYTQVTNASQMQALVACSITVQVKRDGRIVLVLASALVVGDIVLVQEQVVPADMVVLVGECLADESSLTGEAIPVTKQSAHDDSNTAVLECHKSGVLYAGSSVVRVNGDNVWAVVTRIGFSTFKGDLFRQILYPDAIPFQLVTDSYRYLIGLSIVAGLTSLQRIYDAVQAQSTLGELVISVFDLISTAIPAALPMILTVGVGFSLARLQHARLCCLDAQKINVAGHIDCFCFDKTGTLTSDHLDFEGVDVCDGSPVTAHPSDLDLEYVALASCHNLSVDQHGHISGYSLDRDMFAASNYTMDATSHQLTKEPRHEDIKEEACAHVTLTYIRRFAFDAAVQRSSVVVQVSTEPSSLKRVYAKGSPEAIAEICTNVPATFHVMVQQYTAQGLYCMGLAMKRMNTLESTTFRAQVECDMHFLGFLLFVNHVKPESRRVIETLEAGDIDVRIITGDNAVTAMHVARLLNMRLTTAMLYLDVSPSDGTIMYQLYPTSMTWLPVGDLTTLLELDFDLTITGAALDVAQASSLNPMVLTQLVEKTKIFARTKPHTKTWIVSRLMSTGRFVGMTGDGTNDCGALKAAHVGLALSDAEASIVAPFTSRDKSIEDVVALVREGRPLWWHI</sequence>
<evidence type="ECO:0000256" key="11">
    <source>
        <dbReference type="ARBA" id="ARBA00023136"/>
    </source>
</evidence>
<dbReference type="GO" id="GO:0046872">
    <property type="term" value="F:metal ion binding"/>
    <property type="evidence" value="ECO:0007669"/>
    <property type="project" value="UniProtKB-UniRule"/>
</dbReference>
<dbReference type="Pfam" id="PF00122">
    <property type="entry name" value="E1-E2_ATPase"/>
    <property type="match status" value="1"/>
</dbReference>
<dbReference type="PROSITE" id="PS00154">
    <property type="entry name" value="ATPASE_E1_E2"/>
    <property type="match status" value="1"/>
</dbReference>
<dbReference type="EC" id="7.2.2.-" evidence="13"/>
<reference evidence="17" key="1">
    <citation type="submission" date="2013-12" db="EMBL/GenBank/DDBJ databases">
        <title>The Genome Sequence of Aphanomyces astaci APO3.</title>
        <authorList>
            <consortium name="The Broad Institute Genomics Platform"/>
            <person name="Russ C."/>
            <person name="Tyler B."/>
            <person name="van West P."/>
            <person name="Dieguez-Uribeondo J."/>
            <person name="Young S.K."/>
            <person name="Zeng Q."/>
            <person name="Gargeya S."/>
            <person name="Fitzgerald M."/>
            <person name="Abouelleil A."/>
            <person name="Alvarado L."/>
            <person name="Chapman S.B."/>
            <person name="Gainer-Dewar J."/>
            <person name="Goldberg J."/>
            <person name="Griggs A."/>
            <person name="Gujja S."/>
            <person name="Hansen M."/>
            <person name="Howarth C."/>
            <person name="Imamovic A."/>
            <person name="Ireland A."/>
            <person name="Larimer J."/>
            <person name="McCowan C."/>
            <person name="Murphy C."/>
            <person name="Pearson M."/>
            <person name="Poon T.W."/>
            <person name="Priest M."/>
            <person name="Roberts A."/>
            <person name="Saif S."/>
            <person name="Shea T."/>
            <person name="Sykes S."/>
            <person name="Wortman J."/>
            <person name="Nusbaum C."/>
            <person name="Birren B."/>
        </authorList>
    </citation>
    <scope>NUCLEOTIDE SEQUENCE [LARGE SCALE GENOMIC DNA]</scope>
    <source>
        <strain evidence="17">APO3</strain>
    </source>
</reference>
<dbReference type="GO" id="GO:0140358">
    <property type="term" value="F:P-type transmembrane transporter activity"/>
    <property type="evidence" value="ECO:0007669"/>
    <property type="project" value="InterPro"/>
</dbReference>
<dbReference type="PANTHER" id="PTHR45630:SF8">
    <property type="entry name" value="CATION-TRANSPORTING ATPASE"/>
    <property type="match status" value="1"/>
</dbReference>
<dbReference type="PRINTS" id="PR00119">
    <property type="entry name" value="CATATPASE"/>
</dbReference>
<dbReference type="InterPro" id="IPR018303">
    <property type="entry name" value="ATPase_P-typ_P_site"/>
</dbReference>
<dbReference type="SUPFAM" id="SSF81660">
    <property type="entry name" value="Metal cation-transporting ATPase, ATP-binding domain N"/>
    <property type="match status" value="1"/>
</dbReference>
<comment type="caution">
    <text evidence="13">Lacks conserved residue(s) required for the propagation of feature annotation.</text>
</comment>
<keyword evidence="5 13" id="KW-0479">Metal-binding</keyword>
<dbReference type="VEuPathDB" id="FungiDB:H257_15240"/>
<dbReference type="SUPFAM" id="SSF56784">
    <property type="entry name" value="HAD-like"/>
    <property type="match status" value="1"/>
</dbReference>
<evidence type="ECO:0000256" key="5">
    <source>
        <dbReference type="ARBA" id="ARBA00022723"/>
    </source>
</evidence>
<proteinExistence type="inferred from homology"/>
<feature type="transmembrane region" description="Helical" evidence="13">
    <location>
        <begin position="63"/>
        <end position="86"/>
    </location>
</feature>
<dbReference type="Pfam" id="PF12409">
    <property type="entry name" value="P5-ATPase"/>
    <property type="match status" value="1"/>
</dbReference>
<dbReference type="EMBL" id="KI913181">
    <property type="protein sequence ID" value="ETV68887.1"/>
    <property type="molecule type" value="Genomic_DNA"/>
</dbReference>
<gene>
    <name evidence="17" type="ORF">H257_15240</name>
</gene>
<protein>
    <recommendedName>
        <fullName evidence="13">Cation-transporting ATPase</fullName>
        <ecNumber evidence="13">7.2.2.-</ecNumber>
    </recommendedName>
</protein>
<comment type="similarity">
    <text evidence="2 13">Belongs to the cation transport ATPase (P-type) (TC 3.A.3) family. Type V subfamily.</text>
</comment>
<feature type="domain" description="Cation-transporting P-type ATPase N-terminal" evidence="15">
    <location>
        <begin position="161"/>
        <end position="215"/>
    </location>
</feature>
<evidence type="ECO:0000259" key="14">
    <source>
        <dbReference type="Pfam" id="PF00122"/>
    </source>
</evidence>
<evidence type="ECO:0000259" key="16">
    <source>
        <dbReference type="Pfam" id="PF12409"/>
    </source>
</evidence>
<name>W4FN00_APHAT</name>
<dbReference type="InterPro" id="IPR001757">
    <property type="entry name" value="P_typ_ATPase"/>
</dbReference>
<evidence type="ECO:0000256" key="3">
    <source>
        <dbReference type="ARBA" id="ARBA00022553"/>
    </source>
</evidence>
<dbReference type="InterPro" id="IPR047819">
    <property type="entry name" value="P5A-ATPase_N"/>
</dbReference>
<dbReference type="Gene3D" id="3.40.1110.10">
    <property type="entry name" value="Calcium-transporting ATPase, cytoplasmic domain N"/>
    <property type="match status" value="1"/>
</dbReference>
<dbReference type="GeneID" id="20817236"/>
<keyword evidence="7 13" id="KW-0067">ATP-binding</keyword>
<evidence type="ECO:0000256" key="6">
    <source>
        <dbReference type="ARBA" id="ARBA00022741"/>
    </source>
</evidence>
<keyword evidence="11 13" id="KW-0472">Membrane</keyword>
<dbReference type="NCBIfam" id="TIGR01657">
    <property type="entry name" value="P-ATPase-V"/>
    <property type="match status" value="1"/>
</dbReference>
<evidence type="ECO:0000256" key="12">
    <source>
        <dbReference type="ARBA" id="ARBA00049360"/>
    </source>
</evidence>
<keyword evidence="10 13" id="KW-1133">Transmembrane helix</keyword>
<dbReference type="GO" id="GO:0019829">
    <property type="term" value="F:ATPase-coupled monoatomic cation transmembrane transporter activity"/>
    <property type="evidence" value="ECO:0007669"/>
    <property type="project" value="UniProtKB-UniRule"/>
</dbReference>
<keyword evidence="8 13" id="KW-0460">Magnesium</keyword>
<accession>W4FN00</accession>
<evidence type="ECO:0000256" key="8">
    <source>
        <dbReference type="ARBA" id="ARBA00022842"/>
    </source>
</evidence>
<dbReference type="Gene3D" id="2.70.150.10">
    <property type="entry name" value="Calcium-transporting ATPase, cytoplasmic transduction domain A"/>
    <property type="match status" value="1"/>
</dbReference>
<evidence type="ECO:0000256" key="13">
    <source>
        <dbReference type="RuleBase" id="RU362082"/>
    </source>
</evidence>
<feature type="domain" description="P5B-type ATPase N-terminal" evidence="16">
    <location>
        <begin position="51"/>
        <end position="123"/>
    </location>
</feature>
<dbReference type="SUPFAM" id="SSF81665">
    <property type="entry name" value="Calcium ATPase, transmembrane domain M"/>
    <property type="match status" value="1"/>
</dbReference>
<dbReference type="NCBIfam" id="TIGR01494">
    <property type="entry name" value="ATPase_P-type"/>
    <property type="match status" value="1"/>
</dbReference>
<dbReference type="InterPro" id="IPR004014">
    <property type="entry name" value="ATPase_P-typ_cation-transptr_N"/>
</dbReference>
<feature type="domain" description="P-type ATPase A" evidence="14">
    <location>
        <begin position="258"/>
        <end position="368"/>
    </location>
</feature>
<dbReference type="RefSeq" id="XP_009841566.1">
    <property type="nucleotide sequence ID" value="XM_009843264.1"/>
</dbReference>
<dbReference type="GO" id="GO:0016887">
    <property type="term" value="F:ATP hydrolysis activity"/>
    <property type="evidence" value="ECO:0007669"/>
    <property type="project" value="InterPro"/>
</dbReference>
<dbReference type="Gene3D" id="3.40.50.1000">
    <property type="entry name" value="HAD superfamily/HAD-like"/>
    <property type="match status" value="1"/>
</dbReference>
<keyword evidence="3" id="KW-0597">Phosphoprotein</keyword>
<dbReference type="InterPro" id="IPR059000">
    <property type="entry name" value="ATPase_P-type_domA"/>
</dbReference>
<dbReference type="InterPro" id="IPR023299">
    <property type="entry name" value="ATPase_P-typ_cyto_dom_N"/>
</dbReference>
<evidence type="ECO:0000256" key="1">
    <source>
        <dbReference type="ARBA" id="ARBA00004141"/>
    </source>
</evidence>
<evidence type="ECO:0000256" key="7">
    <source>
        <dbReference type="ARBA" id="ARBA00022840"/>
    </source>
</evidence>
<dbReference type="OrthoDB" id="78844at2759"/>
<dbReference type="GO" id="GO:0016020">
    <property type="term" value="C:membrane"/>
    <property type="evidence" value="ECO:0007669"/>
    <property type="project" value="UniProtKB-SubCell"/>
</dbReference>
<evidence type="ECO:0000256" key="4">
    <source>
        <dbReference type="ARBA" id="ARBA00022692"/>
    </source>
</evidence>
<comment type="catalytic activity">
    <reaction evidence="12 13">
        <text>ATP + H2O = ADP + phosphate + H(+)</text>
        <dbReference type="Rhea" id="RHEA:13065"/>
        <dbReference type="ChEBI" id="CHEBI:15377"/>
        <dbReference type="ChEBI" id="CHEBI:15378"/>
        <dbReference type="ChEBI" id="CHEBI:30616"/>
        <dbReference type="ChEBI" id="CHEBI:43474"/>
        <dbReference type="ChEBI" id="CHEBI:456216"/>
    </reaction>
</comment>
<dbReference type="InterPro" id="IPR036412">
    <property type="entry name" value="HAD-like_sf"/>
</dbReference>
<dbReference type="STRING" id="112090.W4FN00"/>
<dbReference type="SFLD" id="SFLDF00027">
    <property type="entry name" value="p-type_atpase"/>
    <property type="match status" value="1"/>
</dbReference>
<evidence type="ECO:0000256" key="9">
    <source>
        <dbReference type="ARBA" id="ARBA00022967"/>
    </source>
</evidence>
<dbReference type="SFLD" id="SFLDS00003">
    <property type="entry name" value="Haloacid_Dehalogenase"/>
    <property type="match status" value="1"/>
</dbReference>
<organism evidence="17">
    <name type="scientific">Aphanomyces astaci</name>
    <name type="common">Crayfish plague agent</name>
    <dbReference type="NCBI Taxonomy" id="112090"/>
    <lineage>
        <taxon>Eukaryota</taxon>
        <taxon>Sar</taxon>
        <taxon>Stramenopiles</taxon>
        <taxon>Oomycota</taxon>
        <taxon>Saprolegniomycetes</taxon>
        <taxon>Saprolegniales</taxon>
        <taxon>Verrucalvaceae</taxon>
        <taxon>Aphanomyces</taxon>
    </lineage>
</organism>
<evidence type="ECO:0000259" key="15">
    <source>
        <dbReference type="Pfam" id="PF00690"/>
    </source>
</evidence>
<dbReference type="SUPFAM" id="SSF81653">
    <property type="entry name" value="Calcium ATPase, transduction domain A"/>
    <property type="match status" value="1"/>
</dbReference>
<dbReference type="InterPro" id="IPR006544">
    <property type="entry name" value="P-type_TPase_V"/>
</dbReference>